<proteinExistence type="predicted"/>
<dbReference type="InterPro" id="IPR019657">
    <property type="entry name" value="ComFB"/>
</dbReference>
<dbReference type="HOGENOM" id="CLU_170941_0_0_9"/>
<gene>
    <name evidence="1" type="ORF">TKV_c11850</name>
</gene>
<reference evidence="2" key="1">
    <citation type="journal article" date="2015" name="Genome Announc.">
        <title>Whole-Genome Sequences of 80 Environmental and Clinical Isolates of Burkholderia pseudomallei.</title>
        <authorList>
            <person name="Johnson S.L."/>
            <person name="Baker A.L."/>
            <person name="Chain P.S."/>
            <person name="Currie B.J."/>
            <person name="Daligault H.E."/>
            <person name="Davenport K.W."/>
            <person name="Davis C.B."/>
            <person name="Inglis T.J."/>
            <person name="Kaestli M."/>
            <person name="Koren S."/>
            <person name="Mayo M."/>
            <person name="Merritt A.J."/>
            <person name="Price E.P."/>
            <person name="Sarovich D.S."/>
            <person name="Warner J."/>
            <person name="Rosovitz M.J."/>
        </authorList>
    </citation>
    <scope>NUCLEOTIDE SEQUENCE [LARGE SCALE GENOMIC DNA]</scope>
    <source>
        <strain evidence="2">DSM 2030</strain>
    </source>
</reference>
<dbReference type="AlphaFoldDB" id="A0A097ARA1"/>
<dbReference type="Proteomes" id="UP000029669">
    <property type="component" value="Chromosome"/>
</dbReference>
<name>A0A097ARA1_THEKI</name>
<dbReference type="Pfam" id="PF10719">
    <property type="entry name" value="ComFB"/>
    <property type="match status" value="1"/>
</dbReference>
<protein>
    <submittedName>
        <fullName evidence="1">Late competence development protein ComFB</fullName>
    </submittedName>
</protein>
<dbReference type="OrthoDB" id="5616024at2"/>
<organism evidence="1 2">
    <name type="scientific">Thermoanaerobacter kivui</name>
    <name type="common">Acetogenium kivui</name>
    <dbReference type="NCBI Taxonomy" id="2325"/>
    <lineage>
        <taxon>Bacteria</taxon>
        <taxon>Bacillati</taxon>
        <taxon>Bacillota</taxon>
        <taxon>Clostridia</taxon>
        <taxon>Thermoanaerobacterales</taxon>
        <taxon>Thermoanaerobacteraceae</taxon>
        <taxon>Thermoanaerobacter</taxon>
    </lineage>
</organism>
<sequence>MHLKNYMEDAVDQMMDEVLKDLDVCKCDRCRMDIKALALNNLPPKYVVSEEGELYVKTNELVRQFEVDIIKAITMAAIKVNNNKRH</sequence>
<dbReference type="KEGG" id="tki:TKV_c11850"/>
<evidence type="ECO:0000313" key="1">
    <source>
        <dbReference type="EMBL" id="AIS52356.1"/>
    </source>
</evidence>
<evidence type="ECO:0000313" key="2">
    <source>
        <dbReference type="Proteomes" id="UP000029669"/>
    </source>
</evidence>
<keyword evidence="2" id="KW-1185">Reference proteome</keyword>
<dbReference type="eggNOG" id="ENOG5032ZR4">
    <property type="taxonomic scope" value="Bacteria"/>
</dbReference>
<accession>A0A097ARA1</accession>
<dbReference type="EMBL" id="CP009170">
    <property type="protein sequence ID" value="AIS52356.1"/>
    <property type="molecule type" value="Genomic_DNA"/>
</dbReference>
<dbReference type="RefSeq" id="WP_049685126.1">
    <property type="nucleotide sequence ID" value="NZ_CP009170.1"/>
</dbReference>
<dbReference type="STRING" id="2325.TKV_c11850"/>